<proteinExistence type="predicted"/>
<dbReference type="EMBL" id="JADGIZ020000097">
    <property type="protein sequence ID" value="KAL2911596.1"/>
    <property type="molecule type" value="Genomic_DNA"/>
</dbReference>
<protein>
    <submittedName>
        <fullName evidence="2">Uncharacterized protein</fullName>
    </submittedName>
</protein>
<sequence length="577" mass="63839">MTDSGQTQAPEAVSRMEQIFLFFTTKALAVSWHIYDQLAIHLEPDIIDYIIARWPTIAAPSLRAGFILAMLASPRKRLAHDFKPGAEKLAQLGERDPHPYVRLVAKALSTWISRGFFDTHLIYSLPELQPSLAPLRKSPVNPSAPSAFGPSPPVFRFKSEHAIGSLESRLKAYSLDDETSAGRSITPPKAGAPLSAAANPLRKKPTPAPFLRRTSGLSAPAPPRRLNAGPFGQRGDSAGSLSLASPLTPSSGALPAGKGFKKETRIKMLDLDEVKDIDKSKTDAQKKLEDDAKAEKERKQREREAEMQARREVKEAELEEKRQKKARLEEERRSKLEAKERRALEREEKRKHMEDQPNTGSEKRRRKSDSAMSPDSAGSPLSPTAPPMHEEMGMPGSVPGGVFFPMQGLQPILDAAAALSGFQQQQQQQEPSTFFNPSATTSFLSYNGSMFQPQLIPQMAPQMAAFGHDAAPPTLDAHAQVPIQPALQPAPATSQVPVAVEEIIGGSDLVTQQDIKLIEDFLTGNYVRHDETKEVKLSERIYVDDNGQRKRENMWILLNYSECKWRKVKRTSKLPSA</sequence>
<feature type="compositionally biased region" description="Basic and acidic residues" evidence="1">
    <location>
        <begin position="281"/>
        <end position="355"/>
    </location>
</feature>
<organism evidence="2 3">
    <name type="scientific">Polyrhizophydium stewartii</name>
    <dbReference type="NCBI Taxonomy" id="2732419"/>
    <lineage>
        <taxon>Eukaryota</taxon>
        <taxon>Fungi</taxon>
        <taxon>Fungi incertae sedis</taxon>
        <taxon>Chytridiomycota</taxon>
        <taxon>Chytridiomycota incertae sedis</taxon>
        <taxon>Chytridiomycetes</taxon>
        <taxon>Rhizophydiales</taxon>
        <taxon>Rhizophydiales incertae sedis</taxon>
        <taxon>Polyrhizophydium</taxon>
    </lineage>
</organism>
<feature type="compositionally biased region" description="Low complexity" evidence="1">
    <location>
        <begin position="237"/>
        <end position="256"/>
    </location>
</feature>
<feature type="region of interest" description="Disordered" evidence="1">
    <location>
        <begin position="179"/>
        <end position="259"/>
    </location>
</feature>
<accession>A0ABR4MWJ7</accession>
<evidence type="ECO:0000313" key="2">
    <source>
        <dbReference type="EMBL" id="KAL2911596.1"/>
    </source>
</evidence>
<dbReference type="Proteomes" id="UP001527925">
    <property type="component" value="Unassembled WGS sequence"/>
</dbReference>
<evidence type="ECO:0000313" key="3">
    <source>
        <dbReference type="Proteomes" id="UP001527925"/>
    </source>
</evidence>
<keyword evidence="3" id="KW-1185">Reference proteome</keyword>
<comment type="caution">
    <text evidence="2">The sequence shown here is derived from an EMBL/GenBank/DDBJ whole genome shotgun (WGS) entry which is preliminary data.</text>
</comment>
<reference evidence="2 3" key="1">
    <citation type="submission" date="2023-09" db="EMBL/GenBank/DDBJ databases">
        <title>Pangenome analysis of Batrachochytrium dendrobatidis and related Chytrids.</title>
        <authorList>
            <person name="Yacoub M.N."/>
            <person name="Stajich J.E."/>
            <person name="James T.Y."/>
        </authorList>
    </citation>
    <scope>NUCLEOTIDE SEQUENCE [LARGE SCALE GENOMIC DNA]</scope>
    <source>
        <strain evidence="2 3">JEL0888</strain>
    </source>
</reference>
<evidence type="ECO:0000256" key="1">
    <source>
        <dbReference type="SAM" id="MobiDB-lite"/>
    </source>
</evidence>
<feature type="region of interest" description="Disordered" evidence="1">
    <location>
        <begin position="281"/>
        <end position="399"/>
    </location>
</feature>
<gene>
    <name evidence="2" type="ORF">HK105_208935</name>
</gene>
<name>A0ABR4MWJ7_9FUNG</name>